<evidence type="ECO:0008006" key="3">
    <source>
        <dbReference type="Google" id="ProtNLM"/>
    </source>
</evidence>
<evidence type="ECO:0000313" key="2">
    <source>
        <dbReference type="Proteomes" id="UP000078358"/>
    </source>
</evidence>
<sequence>MQYLKLSLIYSAALLTGCQSLETFLAENFKQPENKPVAVVKTHSPDYERYLRTQPQTVATVHNKQTAKPTTKRINTTQCRDSDDWYIDGYRVGKSFANQQQQMYQQRLNYCGYTAASLPTHFKQNWQRGFNQGIR</sequence>
<protein>
    <recommendedName>
        <fullName evidence="3">Lipoprotein</fullName>
    </recommendedName>
</protein>
<proteinExistence type="predicted"/>
<dbReference type="EMBL" id="JACI01000002">
    <property type="protein sequence ID" value="OAQ14837.1"/>
    <property type="molecule type" value="Genomic_DNA"/>
</dbReference>
<evidence type="ECO:0000313" key="1">
    <source>
        <dbReference type="EMBL" id="OAQ14837.1"/>
    </source>
</evidence>
<name>A0A179CZ57_BIBTR</name>
<dbReference type="AlphaFoldDB" id="A0A179CZ57"/>
<dbReference type="RefSeq" id="WP_064319035.1">
    <property type="nucleotide sequence ID" value="NZ_JACI01000002.1"/>
</dbReference>
<comment type="caution">
    <text evidence="1">The sequence shown here is derived from an EMBL/GenBank/DDBJ whole genome shotgun (WGS) entry which is preliminary data.</text>
</comment>
<dbReference type="Proteomes" id="UP000078358">
    <property type="component" value="Unassembled WGS sequence"/>
</dbReference>
<reference evidence="1 2" key="1">
    <citation type="submission" date="2014-01" db="EMBL/GenBank/DDBJ databases">
        <authorList>
            <person name="Zuccon D."/>
        </authorList>
    </citation>
    <scope>NUCLEOTIDE SEQUENCE [LARGE SCALE GENOMIC DNA]</scope>
    <source>
        <strain evidence="1 2">Y31</strain>
    </source>
</reference>
<accession>A0A179CZ57</accession>
<gene>
    <name evidence="1" type="ORF">F480_10995</name>
</gene>
<dbReference type="PATRIC" id="fig|1261658.3.peg.2200"/>
<organism evidence="1 2">
    <name type="scientific">Bibersteinia trehalosi Y31</name>
    <dbReference type="NCBI Taxonomy" id="1261658"/>
    <lineage>
        <taxon>Bacteria</taxon>
        <taxon>Pseudomonadati</taxon>
        <taxon>Pseudomonadota</taxon>
        <taxon>Gammaproteobacteria</taxon>
        <taxon>Pasteurellales</taxon>
        <taxon>Pasteurellaceae</taxon>
        <taxon>Bibersteinia</taxon>
    </lineage>
</organism>
<dbReference type="PROSITE" id="PS51257">
    <property type="entry name" value="PROKAR_LIPOPROTEIN"/>
    <property type="match status" value="1"/>
</dbReference>